<dbReference type="Pfam" id="PF04402">
    <property type="entry name" value="SIMPL"/>
    <property type="match status" value="1"/>
</dbReference>
<dbReference type="Gene3D" id="3.30.70.2970">
    <property type="entry name" value="Protein of unknown function (DUF541), domain 2"/>
    <property type="match status" value="1"/>
</dbReference>
<organism evidence="1 2">
    <name type="scientific">Paenibacillus residui</name>
    <dbReference type="NCBI Taxonomy" id="629724"/>
    <lineage>
        <taxon>Bacteria</taxon>
        <taxon>Bacillati</taxon>
        <taxon>Bacillota</taxon>
        <taxon>Bacilli</taxon>
        <taxon>Bacillales</taxon>
        <taxon>Paenibacillaceae</taxon>
        <taxon>Paenibacillus</taxon>
    </lineage>
</organism>
<evidence type="ECO:0000313" key="2">
    <source>
        <dbReference type="Proteomes" id="UP001597120"/>
    </source>
</evidence>
<sequence length="219" mass="23703">MYGYPMNKFPFRTPSPSVIEVLGEGALQAPPDQALIVLGAVSEGPVLQTVQSENAGRVTNIIQALQQLQIPQQKIQTSDYRIEAQYDYPEGQSVFRGYKVTHLLQISTGKVEQTGAIVDTAVAHGANIVTGIRFTLAHPERYSNEALSLAVRDARRKAAALARALGVSLAAVPGKVQELSRSVEPLFYQAPMLAESAATPIQPGELTVRASVRVWYSFA</sequence>
<proteinExistence type="predicted"/>
<dbReference type="InterPro" id="IPR007497">
    <property type="entry name" value="SIMPL/DUF541"/>
</dbReference>
<dbReference type="PANTHER" id="PTHR34387">
    <property type="entry name" value="SLR1258 PROTEIN"/>
    <property type="match status" value="1"/>
</dbReference>
<dbReference type="InterPro" id="IPR052022">
    <property type="entry name" value="26kDa_periplasmic_antigen"/>
</dbReference>
<comment type="caution">
    <text evidence="1">The sequence shown here is derived from an EMBL/GenBank/DDBJ whole genome shotgun (WGS) entry which is preliminary data.</text>
</comment>
<gene>
    <name evidence="1" type="ORF">ACFQ03_09185</name>
</gene>
<protein>
    <submittedName>
        <fullName evidence="1">SIMPL domain-containing protein</fullName>
    </submittedName>
</protein>
<accession>A0ABW3D790</accession>
<dbReference type="EMBL" id="JBHTIU010000028">
    <property type="protein sequence ID" value="MFD0869325.1"/>
    <property type="molecule type" value="Genomic_DNA"/>
</dbReference>
<dbReference type="RefSeq" id="WP_379287629.1">
    <property type="nucleotide sequence ID" value="NZ_JBHTIU010000028.1"/>
</dbReference>
<reference evidence="2" key="1">
    <citation type="journal article" date="2019" name="Int. J. Syst. Evol. Microbiol.">
        <title>The Global Catalogue of Microorganisms (GCM) 10K type strain sequencing project: providing services to taxonomists for standard genome sequencing and annotation.</title>
        <authorList>
            <consortium name="The Broad Institute Genomics Platform"/>
            <consortium name="The Broad Institute Genome Sequencing Center for Infectious Disease"/>
            <person name="Wu L."/>
            <person name="Ma J."/>
        </authorList>
    </citation>
    <scope>NUCLEOTIDE SEQUENCE [LARGE SCALE GENOMIC DNA]</scope>
    <source>
        <strain evidence="2">CCUG 57263</strain>
    </source>
</reference>
<dbReference type="Gene3D" id="3.30.110.170">
    <property type="entry name" value="Protein of unknown function (DUF541), domain 1"/>
    <property type="match status" value="1"/>
</dbReference>
<evidence type="ECO:0000313" key="1">
    <source>
        <dbReference type="EMBL" id="MFD0869325.1"/>
    </source>
</evidence>
<name>A0ABW3D790_9BACL</name>
<keyword evidence="2" id="KW-1185">Reference proteome</keyword>
<dbReference type="Proteomes" id="UP001597120">
    <property type="component" value="Unassembled WGS sequence"/>
</dbReference>
<dbReference type="PANTHER" id="PTHR34387:SF1">
    <property type="entry name" value="PERIPLASMIC IMMUNOGENIC PROTEIN"/>
    <property type="match status" value="1"/>
</dbReference>